<evidence type="ECO:0000256" key="3">
    <source>
        <dbReference type="ARBA" id="ARBA00022679"/>
    </source>
</evidence>
<proteinExistence type="predicted"/>
<protein>
    <recommendedName>
        <fullName evidence="6">O-GlcNAc transferase C-terminal domain-containing protein</fullName>
    </recommendedName>
</protein>
<keyword evidence="2" id="KW-0328">Glycosyltransferase</keyword>
<dbReference type="PANTHER" id="PTHR44835:SF1">
    <property type="entry name" value="PROTEIN O-GLCNAC TRANSFERASE"/>
    <property type="match status" value="1"/>
</dbReference>
<reference evidence="7 8" key="1">
    <citation type="submission" date="2013-12" db="EMBL/GenBank/DDBJ databases">
        <authorList>
            <consortium name="DOE Joint Genome Institute"/>
            <person name="Muyzer G."/>
            <person name="Huntemann M."/>
            <person name="Han J."/>
            <person name="Chen A."/>
            <person name="Kyrpides N."/>
            <person name="Mavromatis K."/>
            <person name="Markowitz V."/>
            <person name="Palaniappan K."/>
            <person name="Ivanova N."/>
            <person name="Schaumberg A."/>
            <person name="Pati A."/>
            <person name="Liolios K."/>
            <person name="Nordberg H.P."/>
            <person name="Cantor M.N."/>
            <person name="Hua S.X."/>
            <person name="Woyke T."/>
        </authorList>
    </citation>
    <scope>NUCLEOTIDE SEQUENCE [LARGE SCALE GENOMIC DNA]</scope>
    <source>
        <strain evidence="7 8">ARh 1</strain>
    </source>
</reference>
<dbReference type="InterPro" id="IPR051939">
    <property type="entry name" value="Glycosyltr_41/O-GlcNAc_trsf"/>
</dbReference>
<sequence length="449" mass="49985">MFSLSNDERCPPERLFAEHREYGERVERPHREHWGGWKQSTDPDRPLTVGMVSGDLRSHVVSYFLEPLLETLDRSRIRLHAYYTYPVRDTVSDRLKRHFSVWRDVAHWRDDQVAAAIRADEVDILIDLSGHTAHNRLEVFARKPAPVQASMLGYPNTTGLTAMDYRLMGQIGAPPGRMDSWFSEHLATVPVLTPFRYQQSAPDVVPPPLSTRSYPTFASFNRVGKIGDGIIRAWAKILEALPSARLLIGNVPLDAVRESVARRLDQLGVPLERVEFRPRTGLQEYLAMHAEVDVLLDAYPYNGGTTNQHALWMGVPVVSMAGPILPSRTGANVLGLAGLGDWVVDTEAEYVARAIAAVSDVESLSRLRQGLRAQLGANPLRQPATAARFFEAALRMMWRRWCEGLAPARLDVMPEAIGIEIPPELASSIEAAASRGWARSDAMASGTDQ</sequence>
<gene>
    <name evidence="7" type="ORF">THITH_07810</name>
</gene>
<evidence type="ECO:0000313" key="8">
    <source>
        <dbReference type="Proteomes" id="UP000005289"/>
    </source>
</evidence>
<dbReference type="InterPro" id="IPR029489">
    <property type="entry name" value="OGT/SEC/SPY_C"/>
</dbReference>
<dbReference type="AlphaFoldDB" id="W0DHV8"/>
<keyword evidence="8" id="KW-1185">Reference proteome</keyword>
<dbReference type="KEGG" id="tti:THITH_07810"/>
<keyword evidence="3" id="KW-0808">Transferase</keyword>
<evidence type="ECO:0000256" key="5">
    <source>
        <dbReference type="ARBA" id="ARBA00022803"/>
    </source>
</evidence>
<dbReference type="Gene3D" id="3.40.50.11380">
    <property type="match status" value="1"/>
</dbReference>
<dbReference type="PANTHER" id="PTHR44835">
    <property type="entry name" value="UDP-N-ACETYLGLUCOSAMINE--PEPTIDE N-ACETYLGLUCOSAMINYLTRANSFERASE SPINDLY-RELATED"/>
    <property type="match status" value="1"/>
</dbReference>
<evidence type="ECO:0000313" key="7">
    <source>
        <dbReference type="EMBL" id="AHE98184.1"/>
    </source>
</evidence>
<organism evidence="7 8">
    <name type="scientific">Thioalkalivibrio paradoxus ARh 1</name>
    <dbReference type="NCBI Taxonomy" id="713585"/>
    <lineage>
        <taxon>Bacteria</taxon>
        <taxon>Pseudomonadati</taxon>
        <taxon>Pseudomonadota</taxon>
        <taxon>Gammaproteobacteria</taxon>
        <taxon>Chromatiales</taxon>
        <taxon>Ectothiorhodospiraceae</taxon>
        <taxon>Thioalkalivibrio</taxon>
    </lineage>
</organism>
<dbReference type="EMBL" id="CP007029">
    <property type="protein sequence ID" value="AHE98184.1"/>
    <property type="molecule type" value="Genomic_DNA"/>
</dbReference>
<dbReference type="HOGENOM" id="CLU_001721_4_1_6"/>
<feature type="domain" description="O-GlcNAc transferase C-terminal" evidence="6">
    <location>
        <begin position="217"/>
        <end position="372"/>
    </location>
</feature>
<feature type="domain" description="O-GlcNAc transferase C-terminal" evidence="6">
    <location>
        <begin position="25"/>
        <end position="190"/>
    </location>
</feature>
<evidence type="ECO:0000256" key="1">
    <source>
        <dbReference type="ARBA" id="ARBA00004922"/>
    </source>
</evidence>
<dbReference type="Gene3D" id="3.40.50.2000">
    <property type="entry name" value="Glycogen Phosphorylase B"/>
    <property type="match status" value="1"/>
</dbReference>
<keyword evidence="4" id="KW-0677">Repeat</keyword>
<comment type="pathway">
    <text evidence="1">Protein modification; protein glycosylation.</text>
</comment>
<keyword evidence="5" id="KW-0802">TPR repeat</keyword>
<evidence type="ECO:0000256" key="2">
    <source>
        <dbReference type="ARBA" id="ARBA00022676"/>
    </source>
</evidence>
<evidence type="ECO:0000256" key="4">
    <source>
        <dbReference type="ARBA" id="ARBA00022737"/>
    </source>
</evidence>
<dbReference type="GO" id="GO:0016757">
    <property type="term" value="F:glycosyltransferase activity"/>
    <property type="evidence" value="ECO:0007669"/>
    <property type="project" value="UniProtKB-KW"/>
</dbReference>
<dbReference type="Proteomes" id="UP000005289">
    <property type="component" value="Chromosome"/>
</dbReference>
<dbReference type="SUPFAM" id="SSF53756">
    <property type="entry name" value="UDP-Glycosyltransferase/glycogen phosphorylase"/>
    <property type="match status" value="1"/>
</dbReference>
<accession>W0DHV8</accession>
<dbReference type="Pfam" id="PF13844">
    <property type="entry name" value="Glyco_transf_41"/>
    <property type="match status" value="2"/>
</dbReference>
<dbReference type="STRING" id="713585.THITH_07810"/>
<evidence type="ECO:0000259" key="6">
    <source>
        <dbReference type="Pfam" id="PF13844"/>
    </source>
</evidence>
<name>W0DHV8_9GAMM</name>